<evidence type="ECO:0000256" key="1">
    <source>
        <dbReference type="ARBA" id="ARBA00004479"/>
    </source>
</evidence>
<feature type="repeat" description="Cys-rich GLG1" evidence="8">
    <location>
        <begin position="441"/>
        <end position="500"/>
    </location>
</feature>
<feature type="transmembrane region" description="Helical" evidence="9">
    <location>
        <begin position="1197"/>
        <end position="1219"/>
    </location>
</feature>
<keyword evidence="3 10" id="KW-0732">Signal</keyword>
<comment type="subcellular location">
    <subcellularLocation>
        <location evidence="1">Membrane</location>
        <topology evidence="1">Single-pass type I membrane protein</topology>
    </subcellularLocation>
</comment>
<dbReference type="AlphaFoldDB" id="A0AAN9C180"/>
<feature type="repeat" description="Cys-rich GLG1" evidence="8">
    <location>
        <begin position="948"/>
        <end position="1015"/>
    </location>
</feature>
<keyword evidence="7" id="KW-0325">Glycoprotein</keyword>
<accession>A0AAN9C180</accession>
<feature type="chain" id="PRO_5042955603" description="Golgi apparatus protein 1" evidence="10">
    <location>
        <begin position="27"/>
        <end position="1233"/>
    </location>
</feature>
<keyword evidence="5 9" id="KW-1133">Transmembrane helix</keyword>
<comment type="caution">
    <text evidence="11">The sequence shown here is derived from an EMBL/GenBank/DDBJ whole genome shotgun (WGS) entry which is preliminary data.</text>
</comment>
<evidence type="ECO:0000256" key="8">
    <source>
        <dbReference type="PROSITE-ProRule" id="PRU00622"/>
    </source>
</evidence>
<dbReference type="Proteomes" id="UP001374579">
    <property type="component" value="Unassembled WGS sequence"/>
</dbReference>
<evidence type="ECO:0000256" key="4">
    <source>
        <dbReference type="ARBA" id="ARBA00022737"/>
    </source>
</evidence>
<evidence type="ECO:0000313" key="12">
    <source>
        <dbReference type="Proteomes" id="UP001374579"/>
    </source>
</evidence>
<dbReference type="PANTHER" id="PTHR11884:SF1">
    <property type="entry name" value="GOLGI APPARATUS PROTEIN 1"/>
    <property type="match status" value="1"/>
</dbReference>
<evidence type="ECO:0000256" key="2">
    <source>
        <dbReference type="ARBA" id="ARBA00022692"/>
    </source>
</evidence>
<protein>
    <recommendedName>
        <fullName evidence="13">Golgi apparatus protein 1</fullName>
    </recommendedName>
</protein>
<evidence type="ECO:0000313" key="11">
    <source>
        <dbReference type="EMBL" id="KAK7114849.1"/>
    </source>
</evidence>
<evidence type="ECO:0000256" key="10">
    <source>
        <dbReference type="SAM" id="SignalP"/>
    </source>
</evidence>
<feature type="repeat" description="Cys-rich GLG1" evidence="8">
    <location>
        <begin position="704"/>
        <end position="767"/>
    </location>
</feature>
<dbReference type="GO" id="GO:0000139">
    <property type="term" value="C:Golgi membrane"/>
    <property type="evidence" value="ECO:0007669"/>
    <property type="project" value="InterPro"/>
</dbReference>
<evidence type="ECO:0000256" key="9">
    <source>
        <dbReference type="SAM" id="Phobius"/>
    </source>
</evidence>
<keyword evidence="2 9" id="KW-0812">Transmembrane</keyword>
<feature type="signal peptide" evidence="10">
    <location>
        <begin position="1"/>
        <end position="26"/>
    </location>
</feature>
<dbReference type="InterPro" id="IPR017873">
    <property type="entry name" value="Cys-rich_GLG1_repeat_euk"/>
</dbReference>
<keyword evidence="12" id="KW-1185">Reference proteome</keyword>
<keyword evidence="6 9" id="KW-0472">Membrane</keyword>
<sequence>MAACRRRVAYFLIVIVLLVHIALNRGETNIDDQSLAEEKLYRVKRAAVERPNENVVNKFGAGGVNQNGLPPQNQNQQQFRNLPEKPLVNNNPQFAKNQAGGFRQAVGNGNFNQKPAIVDPANIHNPGGDVVNNLGKIPNKPLQPSKIKISTSPECAADVQKFCSKGVKDNNFSILDCLQSDERTNNEVSETCQNFLWNYKQQLTKDDRFDTASNEVCAKELRKIRECRELPSGQGLIIPCLIEHSENITSRPCQNFLNKMASIIFADYRFIYHFAEKCQSDITKFECGRLHNENDDSPHTQGRTVECLAQHTNKLTEECKTQVLRVYELEADDYHMDRPLYYACHDDRENLCAEVKAGNGAVFQCLFDHLGTTDLSHNCREKLELRQRLMAEDVRVEHSFYSRCRMDIEKHSCLGGTTGHEDAKRANVLMCLESAHMDGQAVDASCVQEMIKVRQRLIEDYRINPDLMARCANEIENHCSGLEPGGKTLHCLMKLARDHSNQRSHISDECKGQLKRLLREANVAEDYRLDKPLQLACGDVVSAVCSHIRPGNGAIISCLMDNLDEDDMTDECEERLLEIQYFVARDFRLDPDLYKSCKRDAKKLCHESGNWADPESMTPDQGPQVLACLRRHFFHPEQFDAETPQVSRVCVFAVKRVMRQRARSVDLNPIIEDACMVELGDLCSEKEHTEKGGELECLQLHYDTLSSNCQSAIANFTEEESEDIHMDAILMKSCTPMIKKFCEDELDNEAEPDEVLECLIEHKNHGEMRAKCAAGIEHHQLISLKDFRFNHKFKEACHKSVQKFCKGKITKYDVVSCLSEHVRNDTLLEKAHRVEVTCRKQLKAELLQRGENIKLDPELEKSCSDDVESYCKNVSPGNANVLECLKKNKQQLSKPCHKMLFKREKDEFAIADYALVHSCKKMIRKHCDTSGSEPEILDCLKKAKDGEGFDDKCRRIVIQRQITQAKDYRLNPLLQKACQQDIPKFCTDVMVGERNDGMLEGKVINCLKKQFAVKRLSQACEHQVRQRVKAASLDIRQAPILMKECQSEIKRHCSDKMLFEKGQGDVESMKIQELGEGNVIECLKAKFREHKIDNPRCRLEIANLLAESHIDVNVDPVLHTACQQDLLSLCRNVDLGQGRHMSCLLSFLDEDPNAMTAHCRDLLKKRKEMWEYAAQVAPPESFGEIYDSIVTSPAKHYFLAVLFTVIGIIFIVGISCGRVTKRVRAELLRLVPV</sequence>
<feature type="repeat" description="Cys-rich GLG1" evidence="8">
    <location>
        <begin position="833"/>
        <end position="893"/>
    </location>
</feature>
<feature type="repeat" description="Cys-rich GLG1" evidence="8">
    <location>
        <begin position="314"/>
        <end position="374"/>
    </location>
</feature>
<evidence type="ECO:0000256" key="6">
    <source>
        <dbReference type="ARBA" id="ARBA00023136"/>
    </source>
</evidence>
<dbReference type="GO" id="GO:0017134">
    <property type="term" value="F:fibroblast growth factor binding"/>
    <property type="evidence" value="ECO:0007669"/>
    <property type="project" value="TreeGrafter"/>
</dbReference>
<evidence type="ECO:0008006" key="13">
    <source>
        <dbReference type="Google" id="ProtNLM"/>
    </source>
</evidence>
<dbReference type="PROSITE" id="PS51289">
    <property type="entry name" value="GLG1_C_RICH"/>
    <property type="match status" value="7"/>
</dbReference>
<evidence type="ECO:0000256" key="3">
    <source>
        <dbReference type="ARBA" id="ARBA00022729"/>
    </source>
</evidence>
<feature type="repeat" description="Cys-rich GLG1" evidence="8">
    <location>
        <begin position="1092"/>
        <end position="1152"/>
    </location>
</feature>
<dbReference type="EMBL" id="JBAMIC010000001">
    <property type="protein sequence ID" value="KAK7114849.1"/>
    <property type="molecule type" value="Genomic_DNA"/>
</dbReference>
<dbReference type="InterPro" id="IPR039728">
    <property type="entry name" value="GLG1"/>
</dbReference>
<feature type="repeat" description="Cys-rich GLG1" evidence="8">
    <location>
        <begin position="567"/>
        <end position="637"/>
    </location>
</feature>
<dbReference type="InterPro" id="IPR001893">
    <property type="entry name" value="Cys-rich_GLG1_repeat"/>
</dbReference>
<evidence type="ECO:0000256" key="7">
    <source>
        <dbReference type="ARBA" id="ARBA00023180"/>
    </source>
</evidence>
<dbReference type="PANTHER" id="PTHR11884">
    <property type="entry name" value="SELECTIN LIGAND RELATED"/>
    <property type="match status" value="1"/>
</dbReference>
<gene>
    <name evidence="11" type="ORF">V1264_000839</name>
</gene>
<proteinExistence type="predicted"/>
<organism evidence="11 12">
    <name type="scientific">Littorina saxatilis</name>
    <dbReference type="NCBI Taxonomy" id="31220"/>
    <lineage>
        <taxon>Eukaryota</taxon>
        <taxon>Metazoa</taxon>
        <taxon>Spiralia</taxon>
        <taxon>Lophotrochozoa</taxon>
        <taxon>Mollusca</taxon>
        <taxon>Gastropoda</taxon>
        <taxon>Caenogastropoda</taxon>
        <taxon>Littorinimorpha</taxon>
        <taxon>Littorinoidea</taxon>
        <taxon>Littorinidae</taxon>
        <taxon>Littorina</taxon>
    </lineage>
</organism>
<keyword evidence="4" id="KW-0677">Repeat</keyword>
<name>A0AAN9C180_9CAEN</name>
<dbReference type="Pfam" id="PF00839">
    <property type="entry name" value="Cys_rich_FGFR"/>
    <property type="match status" value="15"/>
</dbReference>
<evidence type="ECO:0000256" key="5">
    <source>
        <dbReference type="ARBA" id="ARBA00022989"/>
    </source>
</evidence>
<reference evidence="11 12" key="1">
    <citation type="submission" date="2024-02" db="EMBL/GenBank/DDBJ databases">
        <title>Chromosome-scale genome assembly of the rough periwinkle Littorina saxatilis.</title>
        <authorList>
            <person name="De Jode A."/>
            <person name="Faria R."/>
            <person name="Formenti G."/>
            <person name="Sims Y."/>
            <person name="Smith T.P."/>
            <person name="Tracey A."/>
            <person name="Wood J.M.D."/>
            <person name="Zagrodzka Z.B."/>
            <person name="Johannesson K."/>
            <person name="Butlin R.K."/>
            <person name="Leder E.H."/>
        </authorList>
    </citation>
    <scope>NUCLEOTIDE SEQUENCE [LARGE SCALE GENOMIC DNA]</scope>
    <source>
        <strain evidence="11">Snail1</strain>
        <tissue evidence="11">Muscle</tissue>
    </source>
</reference>